<accession>A0AAE9KG83</accession>
<dbReference type="AlphaFoldDB" id="A0AAE9KG83"/>
<feature type="transmembrane region" description="Helical" evidence="1">
    <location>
        <begin position="41"/>
        <end position="59"/>
    </location>
</feature>
<dbReference type="Proteomes" id="UP000829756">
    <property type="component" value="Chromosome"/>
</dbReference>
<keyword evidence="1" id="KW-0472">Membrane</keyword>
<dbReference type="PANTHER" id="PTHR28008:SF1">
    <property type="entry name" value="DOMAIN PROTEIN, PUTATIVE (AFU_ORTHOLOGUE AFUA_3G10980)-RELATED"/>
    <property type="match status" value="1"/>
</dbReference>
<evidence type="ECO:0000313" key="2">
    <source>
        <dbReference type="EMBL" id="TCP02824.1"/>
    </source>
</evidence>
<dbReference type="EMBL" id="SLXE01000022">
    <property type="protein sequence ID" value="TCP02824.1"/>
    <property type="molecule type" value="Genomic_DNA"/>
</dbReference>
<reference evidence="2 4" key="1">
    <citation type="submission" date="2019-03" db="EMBL/GenBank/DDBJ databases">
        <title>Genomic Encyclopedia of Type Strains, Phase IV (KMG-IV): sequencing the most valuable type-strain genomes for metagenomic binning, comparative biology and taxonomic classification.</title>
        <authorList>
            <person name="Goeker M."/>
        </authorList>
    </citation>
    <scope>NUCLEOTIDE SEQUENCE [LARGE SCALE GENOMIC DNA]</scope>
    <source>
        <strain evidence="2 4">DSM 17474</strain>
    </source>
</reference>
<sequence>MRMMPRNRYSLLALLWLAAGLYSLLFREAAGGAPPFAHFDKVAHFALFFGQFWLTAKAFMQAKRPIPYVALFTLAVLLAAGSEVAQALFTQSRQGDLLDGLADIAGAATALWLAHKVSAAKKQAV</sequence>
<keyword evidence="1" id="KW-0812">Transmembrane</keyword>
<evidence type="ECO:0000313" key="3">
    <source>
        <dbReference type="EMBL" id="UOO78600.1"/>
    </source>
</evidence>
<dbReference type="RefSeq" id="WP_132954324.1">
    <property type="nucleotide sequence ID" value="NZ_CALJUB010000155.1"/>
</dbReference>
<feature type="transmembrane region" description="Helical" evidence="1">
    <location>
        <begin position="66"/>
        <end position="89"/>
    </location>
</feature>
<reference evidence="3" key="2">
    <citation type="submission" date="2021-12" db="EMBL/GenBank/DDBJ databases">
        <authorList>
            <person name="Veyrier F.J."/>
        </authorList>
    </citation>
    <scope>NUCLEOTIDE SEQUENCE</scope>
    <source>
        <strain evidence="3">1258/02</strain>
    </source>
</reference>
<reference evidence="3" key="3">
    <citation type="journal article" date="2022" name="Res Sq">
        <title>Evolution of multicellular longitudinally dividing oral cavity symbionts (Neisseriaceae).</title>
        <authorList>
            <person name="Nyongesa S."/>
            <person name="Weber P."/>
            <person name="Bernet E."/>
            <person name="Pullido F."/>
            <person name="Nieckarz M."/>
            <person name="Delaby M."/>
            <person name="Nieves C."/>
            <person name="Viehboeck T."/>
            <person name="Krause N."/>
            <person name="Rivera-Millot A."/>
            <person name="Nakamura A."/>
            <person name="Vischer N."/>
            <person name="VanNieuwenhze M."/>
            <person name="Brun Y."/>
            <person name="Cava F."/>
            <person name="Bulgheresi S."/>
            <person name="Veyrier F."/>
        </authorList>
    </citation>
    <scope>NUCLEOTIDE SEQUENCE</scope>
    <source>
        <strain evidence="3">1258/02</strain>
    </source>
</reference>
<gene>
    <name evidence="2" type="ORF">EV680_12235</name>
    <name evidence="3" type="ORF">LVJ78_07730</name>
</gene>
<name>A0AAE9KG83_9NEIS</name>
<dbReference type="KEGG" id="usu:LVJ78_07730"/>
<protein>
    <submittedName>
        <fullName evidence="3">VanZ family protein</fullName>
    </submittedName>
</protein>
<dbReference type="PANTHER" id="PTHR28008">
    <property type="entry name" value="DOMAIN PROTEIN, PUTATIVE (AFU_ORTHOLOGUE AFUA_3G10980)-RELATED"/>
    <property type="match status" value="1"/>
</dbReference>
<dbReference type="EMBL" id="CP091507">
    <property type="protein sequence ID" value="UOO78600.1"/>
    <property type="molecule type" value="Genomic_DNA"/>
</dbReference>
<keyword evidence="1" id="KW-1133">Transmembrane helix</keyword>
<dbReference type="NCBIfam" id="NF037970">
    <property type="entry name" value="vanZ_1"/>
    <property type="match status" value="1"/>
</dbReference>
<keyword evidence="4" id="KW-1185">Reference proteome</keyword>
<evidence type="ECO:0000256" key="1">
    <source>
        <dbReference type="SAM" id="Phobius"/>
    </source>
</evidence>
<evidence type="ECO:0000313" key="5">
    <source>
        <dbReference type="Proteomes" id="UP000829756"/>
    </source>
</evidence>
<proteinExistence type="predicted"/>
<evidence type="ECO:0000313" key="4">
    <source>
        <dbReference type="Proteomes" id="UP000294721"/>
    </source>
</evidence>
<organism evidence="3 5">
    <name type="scientific">Uruburuella suis</name>
    <dbReference type="NCBI Taxonomy" id="252130"/>
    <lineage>
        <taxon>Bacteria</taxon>
        <taxon>Pseudomonadati</taxon>
        <taxon>Pseudomonadota</taxon>
        <taxon>Betaproteobacteria</taxon>
        <taxon>Neisseriales</taxon>
        <taxon>Neisseriaceae</taxon>
        <taxon>Uruburuella</taxon>
    </lineage>
</organism>
<dbReference type="Proteomes" id="UP000294721">
    <property type="component" value="Unassembled WGS sequence"/>
</dbReference>